<dbReference type="EMBL" id="BK015559">
    <property type="protein sequence ID" value="DAE12848.1"/>
    <property type="molecule type" value="Genomic_DNA"/>
</dbReference>
<reference evidence="3" key="1">
    <citation type="journal article" date="2021" name="Proc. Natl. Acad. Sci. U.S.A.">
        <title>A Catalog of Tens of Thousands of Viruses from Human Metagenomes Reveals Hidden Associations with Chronic Diseases.</title>
        <authorList>
            <person name="Tisza M.J."/>
            <person name="Buck C.B."/>
        </authorList>
    </citation>
    <scope>NUCLEOTIDE SEQUENCE</scope>
    <source>
        <strain evidence="3">Ctcc24</strain>
    </source>
</reference>
<protein>
    <recommendedName>
        <fullName evidence="2">Gp28/Gp37-like domain-containing protein</fullName>
    </recommendedName>
</protein>
<organism evidence="3">
    <name type="scientific">Siphoviridae sp. ctcC24</name>
    <dbReference type="NCBI Taxonomy" id="2825570"/>
    <lineage>
        <taxon>Viruses</taxon>
        <taxon>Duplodnaviria</taxon>
        <taxon>Heunggongvirae</taxon>
        <taxon>Uroviricota</taxon>
        <taxon>Caudoviricetes</taxon>
    </lineage>
</organism>
<dbReference type="Pfam" id="PF14594">
    <property type="entry name" value="Sipho_Gp37"/>
    <property type="match status" value="1"/>
</dbReference>
<feature type="region of interest" description="Disordered" evidence="1">
    <location>
        <begin position="362"/>
        <end position="384"/>
    </location>
</feature>
<proteinExistence type="predicted"/>
<dbReference type="InterPro" id="IPR029432">
    <property type="entry name" value="Gp28/Gp37-like_dom"/>
</dbReference>
<sequence>MPDTNKRVDVRFFNQQLELIGDIDDYTALTYTRKWTTYNTFEMHVSKFDGELIRRGNFIMLNNDRYRSGIITYFEDNERETNDITIRGFCPRFLLFERPTIPPSGQDYDTYNTEVENILIGLIDRNCVNPENGNRKIPFLSCAKSQNRGEKTSFQTAHKVLKDEISSLCTASSLGTATYFDPTTKQIRFEVLSGTDRTYDNSVRPPYVFARKWDRLFERNYTESDTDYKNVAYVAGQGEGKDREILTIGDDVIGFERREVFVDARDIGEDAETTLEDRGKLKLAEYALIKSFESTVKTDDYRAEWDLGDFVTIEDDKTGIREDRQILEVKEVYETENYSIEPVMGEPLKTPQAILKRNTASPVSYQGKQGEPGENGKTPNFRLDEDGNLYAVYE</sequence>
<evidence type="ECO:0000259" key="2">
    <source>
        <dbReference type="Pfam" id="PF14594"/>
    </source>
</evidence>
<feature type="domain" description="Gp28/Gp37-like" evidence="2">
    <location>
        <begin position="10"/>
        <end position="345"/>
    </location>
</feature>
<evidence type="ECO:0000313" key="3">
    <source>
        <dbReference type="EMBL" id="DAE12848.1"/>
    </source>
</evidence>
<accession>A0A8S5Q1I7</accession>
<name>A0A8S5Q1I7_9CAUD</name>
<evidence type="ECO:0000256" key="1">
    <source>
        <dbReference type="SAM" id="MobiDB-lite"/>
    </source>
</evidence>